<dbReference type="Gene3D" id="1.20.1280.50">
    <property type="match status" value="1"/>
</dbReference>
<proteinExistence type="predicted"/>
<dbReference type="Gene3D" id="3.80.10.10">
    <property type="entry name" value="Ribonuclease Inhibitor"/>
    <property type="match status" value="1"/>
</dbReference>
<name>A0A8H6IGC9_9AGAR</name>
<sequence length="561" mass="62757">MGPQREMLQGQPEGMKPSALGETREALWQSVLSKEADLREAKTKFNATSFMDLLPVEIMSKIFLVLASTIANDSILDPRLPKGRAVSSIYVTHVCRHWREVALDCATLWSNILFLKPSLAEAMLNRSKTAPLTFKLSRYNPKGEFKDVLHKILSHSDRLVSVEIGSGTDAALLANFSLPLPILEKLVLSGAFSRPGANITSTFLQAGAPSLKHLALTEFQIESWAVLPLGPRLTHLELMDPTVQRPSAAQFIASMHAMPHLQSLILHNLLPEDEYPTDPVYNTVSPPPFPILRNLSLMDTLEEVTNFLGAVDLPETAKLFLGFPDPYSLDEEPLRALLATLEESWNGLNSGVQKLVMHEEALMDTFEFEFYGDDGDEANKCRPGLTISVHDWTPEVDLDSFIVAFTAGMDLSPIQTLRISKFYTVTMTPDMWVRTFSHFKQLQTVEFVDSNSWDFFEAMESDPTALQDEPSAAAPEPSVLAAYFPALTTIKIESFNFEGKNISSASDFVFFILDVLSRRVSCPPVTFDVSQCRNFSSAHYEQLEMTGLDITWDRHEDMTRR</sequence>
<comment type="caution">
    <text evidence="1">The sequence shown here is derived from an EMBL/GenBank/DDBJ whole genome shotgun (WGS) entry which is preliminary data.</text>
</comment>
<reference evidence="1 2" key="1">
    <citation type="submission" date="2020-07" db="EMBL/GenBank/DDBJ databases">
        <title>Comparative genomics of pyrophilous fungi reveals a link between fire events and developmental genes.</title>
        <authorList>
            <consortium name="DOE Joint Genome Institute"/>
            <person name="Steindorff A.S."/>
            <person name="Carver A."/>
            <person name="Calhoun S."/>
            <person name="Stillman K."/>
            <person name="Liu H."/>
            <person name="Lipzen A."/>
            <person name="Pangilinan J."/>
            <person name="Labutti K."/>
            <person name="Bruns T.D."/>
            <person name="Grigoriev I.V."/>
        </authorList>
    </citation>
    <scope>NUCLEOTIDE SEQUENCE [LARGE SCALE GENOMIC DNA]</scope>
    <source>
        <strain evidence="1 2">CBS 144469</strain>
    </source>
</reference>
<evidence type="ECO:0000313" key="1">
    <source>
        <dbReference type="EMBL" id="KAF6763853.1"/>
    </source>
</evidence>
<dbReference type="Proteomes" id="UP000521943">
    <property type="component" value="Unassembled WGS sequence"/>
</dbReference>
<organism evidence="1 2">
    <name type="scientific">Ephemerocybe angulata</name>
    <dbReference type="NCBI Taxonomy" id="980116"/>
    <lineage>
        <taxon>Eukaryota</taxon>
        <taxon>Fungi</taxon>
        <taxon>Dikarya</taxon>
        <taxon>Basidiomycota</taxon>
        <taxon>Agaricomycotina</taxon>
        <taxon>Agaricomycetes</taxon>
        <taxon>Agaricomycetidae</taxon>
        <taxon>Agaricales</taxon>
        <taxon>Agaricineae</taxon>
        <taxon>Psathyrellaceae</taxon>
        <taxon>Ephemerocybe</taxon>
    </lineage>
</organism>
<accession>A0A8H6IGC9</accession>
<dbReference type="OrthoDB" id="2850673at2759"/>
<keyword evidence="2" id="KW-1185">Reference proteome</keyword>
<dbReference type="AlphaFoldDB" id="A0A8H6IGC9"/>
<dbReference type="InterPro" id="IPR032675">
    <property type="entry name" value="LRR_dom_sf"/>
</dbReference>
<evidence type="ECO:0000313" key="2">
    <source>
        <dbReference type="Proteomes" id="UP000521943"/>
    </source>
</evidence>
<protein>
    <recommendedName>
        <fullName evidence="3">F-box domain-containing protein</fullName>
    </recommendedName>
</protein>
<evidence type="ECO:0008006" key="3">
    <source>
        <dbReference type="Google" id="ProtNLM"/>
    </source>
</evidence>
<dbReference type="SUPFAM" id="SSF52047">
    <property type="entry name" value="RNI-like"/>
    <property type="match status" value="1"/>
</dbReference>
<dbReference type="EMBL" id="JACGCI010000005">
    <property type="protein sequence ID" value="KAF6763853.1"/>
    <property type="molecule type" value="Genomic_DNA"/>
</dbReference>
<gene>
    <name evidence="1" type="ORF">DFP72DRAFT_999944</name>
</gene>